<evidence type="ECO:0008006" key="4">
    <source>
        <dbReference type="Google" id="ProtNLM"/>
    </source>
</evidence>
<dbReference type="EMBL" id="SJPN01000007">
    <property type="protein sequence ID" value="TWT94599.1"/>
    <property type="molecule type" value="Genomic_DNA"/>
</dbReference>
<organism evidence="2 3">
    <name type="scientific">Stieleria varia</name>
    <dbReference type="NCBI Taxonomy" id="2528005"/>
    <lineage>
        <taxon>Bacteria</taxon>
        <taxon>Pseudomonadati</taxon>
        <taxon>Planctomycetota</taxon>
        <taxon>Planctomycetia</taxon>
        <taxon>Pirellulales</taxon>
        <taxon>Pirellulaceae</taxon>
        <taxon>Stieleria</taxon>
    </lineage>
</organism>
<evidence type="ECO:0000256" key="1">
    <source>
        <dbReference type="SAM" id="Coils"/>
    </source>
</evidence>
<feature type="coiled-coil region" evidence="1">
    <location>
        <begin position="138"/>
        <end position="165"/>
    </location>
</feature>
<feature type="coiled-coil region" evidence="1">
    <location>
        <begin position="79"/>
        <end position="113"/>
    </location>
</feature>
<comment type="caution">
    <text evidence="2">The sequence shown here is derived from an EMBL/GenBank/DDBJ whole genome shotgun (WGS) entry which is preliminary data.</text>
</comment>
<evidence type="ECO:0000313" key="2">
    <source>
        <dbReference type="EMBL" id="TWT94599.1"/>
    </source>
</evidence>
<reference evidence="2 3" key="1">
    <citation type="submission" date="2019-02" db="EMBL/GenBank/DDBJ databases">
        <title>Deep-cultivation of Planctomycetes and their phenomic and genomic characterization uncovers novel biology.</title>
        <authorList>
            <person name="Wiegand S."/>
            <person name="Jogler M."/>
            <person name="Boedeker C."/>
            <person name="Pinto D."/>
            <person name="Vollmers J."/>
            <person name="Rivas-Marin E."/>
            <person name="Kohn T."/>
            <person name="Peeters S.H."/>
            <person name="Heuer A."/>
            <person name="Rast P."/>
            <person name="Oberbeckmann S."/>
            <person name="Bunk B."/>
            <person name="Jeske O."/>
            <person name="Meyerdierks A."/>
            <person name="Storesund J.E."/>
            <person name="Kallscheuer N."/>
            <person name="Luecker S."/>
            <person name="Lage O.M."/>
            <person name="Pohl T."/>
            <person name="Merkel B.J."/>
            <person name="Hornburger P."/>
            <person name="Mueller R.-W."/>
            <person name="Bruemmer F."/>
            <person name="Labrenz M."/>
            <person name="Spormann A.M."/>
            <person name="Op Den Camp H."/>
            <person name="Overmann J."/>
            <person name="Amann R."/>
            <person name="Jetten M.S.M."/>
            <person name="Mascher T."/>
            <person name="Medema M.H."/>
            <person name="Devos D.P."/>
            <person name="Kaster A.-K."/>
            <person name="Ovreas L."/>
            <person name="Rohde M."/>
            <person name="Galperin M.Y."/>
            <person name="Jogler C."/>
        </authorList>
    </citation>
    <scope>NUCLEOTIDE SEQUENCE [LARGE SCALE GENOMIC DNA]</scope>
    <source>
        <strain evidence="2 3">Pla52n</strain>
    </source>
</reference>
<name>A0A5C6A551_9BACT</name>
<feature type="coiled-coil region" evidence="1">
    <location>
        <begin position="266"/>
        <end position="300"/>
    </location>
</feature>
<accession>A0A5C6A551</accession>
<keyword evidence="1" id="KW-0175">Coiled coil</keyword>
<gene>
    <name evidence="2" type="ORF">Pla52n_54200</name>
</gene>
<protein>
    <recommendedName>
        <fullName evidence="4">Chromosome partition protein Smc</fullName>
    </recommendedName>
</protein>
<feature type="coiled-coil region" evidence="1">
    <location>
        <begin position="9"/>
        <end position="36"/>
    </location>
</feature>
<keyword evidence="3" id="KW-1185">Reference proteome</keyword>
<evidence type="ECO:0000313" key="3">
    <source>
        <dbReference type="Proteomes" id="UP000320176"/>
    </source>
</evidence>
<dbReference type="AlphaFoldDB" id="A0A5C6A551"/>
<proteinExistence type="predicted"/>
<dbReference type="Proteomes" id="UP000320176">
    <property type="component" value="Unassembled WGS sequence"/>
</dbReference>
<sequence length="491" mass="56123">MPISGPVIHRQLMDGYKEAQARLEALRGRVQQVDQKRGELDDFRSEALVDLAEHYLPELTRDAIRNTWVEVRATVSQILLRQEDHCNRLKQSLSELNDKRHLQDDRLLELNEKLDAALAEQDELGGKVEAALKSDAAFVTLSDRAAMAEAALERAESNLSEIEQDSARKLPAYEKSSLFKYLKDRQFGTAEYKKRGITRRMDRWLAKLIDFRKAKQGYEFLKQTPERMRQIIADDHAAFETVMSELESHQEQVAKRLGLTDKVAEVEGLQAQRAQQLQELEQIREQSEGIEQELSELEDPRGPHYREAIEAFRAMLERSSTRDLERRARATVEVTDDQIVARLNGVEADLADLDAAERRRQDDLAQSHGFLEALGRMIQRFRAAEFDSSRSQFVGTFDVIEDLSRARTEYDLDALWQKIRKSQRWGPTLGEQITNVATHPVTQVLISAMAQAAGAALRDHARSAGRRRYRGSNWYGGSADSSDDFFRAGRR</sequence>
<dbReference type="RefSeq" id="WP_197454949.1">
    <property type="nucleotide sequence ID" value="NZ_CP151726.1"/>
</dbReference>